<proteinExistence type="predicted"/>
<gene>
    <name evidence="1" type="ORF">PtA15_11A283</name>
</gene>
<dbReference type="Proteomes" id="UP001164743">
    <property type="component" value="Chromosome 11A"/>
</dbReference>
<evidence type="ECO:0000313" key="2">
    <source>
        <dbReference type="Proteomes" id="UP001164743"/>
    </source>
</evidence>
<accession>A0ABY7CZ40</accession>
<dbReference type="RefSeq" id="XP_053025148.1">
    <property type="nucleotide sequence ID" value="XM_053161175.1"/>
</dbReference>
<sequence>MDHWDLDTQPTRLWPTHVRNTRSTRPSARQRLVVHNAHAALSMKVTISSDRRQDLLPIEPNYPHKRWEPPNFGPYLPDNPLLGSIRTNGTDFVALLVLANWPIGAPADRFNTHDSLLSAPANCLEDTKDGGPSNSQTTSNHLRRLASWRLLHQA</sequence>
<name>A0ABY7CZ40_9BASI</name>
<evidence type="ECO:0000313" key="1">
    <source>
        <dbReference type="EMBL" id="WAQ89593.1"/>
    </source>
</evidence>
<dbReference type="GeneID" id="77802070"/>
<keyword evidence="2" id="KW-1185">Reference proteome</keyword>
<reference evidence="1" key="1">
    <citation type="submission" date="2022-10" db="EMBL/GenBank/DDBJ databases">
        <title>Puccinia triticina Genome sequencing and assembly.</title>
        <authorList>
            <person name="Li C."/>
        </authorList>
    </citation>
    <scope>NUCLEOTIDE SEQUENCE</scope>
    <source>
        <strain evidence="1">Pt15</strain>
    </source>
</reference>
<dbReference type="EMBL" id="CP110431">
    <property type="protein sequence ID" value="WAQ89593.1"/>
    <property type="molecule type" value="Genomic_DNA"/>
</dbReference>
<organism evidence="1 2">
    <name type="scientific">Puccinia triticina</name>
    <dbReference type="NCBI Taxonomy" id="208348"/>
    <lineage>
        <taxon>Eukaryota</taxon>
        <taxon>Fungi</taxon>
        <taxon>Dikarya</taxon>
        <taxon>Basidiomycota</taxon>
        <taxon>Pucciniomycotina</taxon>
        <taxon>Pucciniomycetes</taxon>
        <taxon>Pucciniales</taxon>
        <taxon>Pucciniaceae</taxon>
        <taxon>Puccinia</taxon>
    </lineage>
</organism>
<protein>
    <submittedName>
        <fullName evidence="1">Uncharacterized protein</fullName>
    </submittedName>
</protein>